<feature type="region of interest" description="Disordered" evidence="1">
    <location>
        <begin position="1"/>
        <end position="48"/>
    </location>
</feature>
<accession>A0AAU7AP44</accession>
<evidence type="ECO:0000313" key="2">
    <source>
        <dbReference type="EMBL" id="XAY03420.1"/>
    </source>
</evidence>
<evidence type="ECO:0000256" key="1">
    <source>
        <dbReference type="SAM" id="MobiDB-lite"/>
    </source>
</evidence>
<reference evidence="2" key="1">
    <citation type="submission" date="2022-12" db="EMBL/GenBank/DDBJ databases">
        <title>Paraconexibacter alkalitolerans sp. nov. and Baekduia alba sp. nov., isolated from soil and emended description of the genera Paraconexibacter (Chun et al., 2020) and Baekduia (An et al., 2020).</title>
        <authorList>
            <person name="Vieira S."/>
            <person name="Huber K.J."/>
            <person name="Geppert A."/>
            <person name="Wolf J."/>
            <person name="Neumann-Schaal M."/>
            <person name="Muesken M."/>
            <person name="Overmann J."/>
        </authorList>
    </citation>
    <scope>NUCLEOTIDE SEQUENCE</scope>
    <source>
        <strain evidence="2">AEG42_29</strain>
    </source>
</reference>
<protein>
    <submittedName>
        <fullName evidence="2">Uncharacterized protein</fullName>
    </submittedName>
</protein>
<feature type="compositionally biased region" description="Low complexity" evidence="1">
    <location>
        <begin position="1"/>
        <end position="35"/>
    </location>
</feature>
<organism evidence="2">
    <name type="scientific">Paraconexibacter sp. AEG42_29</name>
    <dbReference type="NCBI Taxonomy" id="2997339"/>
    <lineage>
        <taxon>Bacteria</taxon>
        <taxon>Bacillati</taxon>
        <taxon>Actinomycetota</taxon>
        <taxon>Thermoleophilia</taxon>
        <taxon>Solirubrobacterales</taxon>
        <taxon>Paraconexibacteraceae</taxon>
        <taxon>Paraconexibacter</taxon>
    </lineage>
</organism>
<proteinExistence type="predicted"/>
<sequence>MPQPKSPKSSSPAGKTAAAKAKTGKPKAAPKTTKPTGKKRSGAGKSVVPAATVEAQAARDEALRLHLAELRELLAGGVMLTAQRVQETMDDAVRRGKMTRRDAEEVARGLMDTGRRQSFDLLAEIEQLLERSKSDLGSASNLVREGTDRVLREVDRVRRTAGVGSPFPILGYDALSAAQVGGRLEGLSPAELRRVREYEETHAARKTVLARIEKALA</sequence>
<dbReference type="AlphaFoldDB" id="A0AAU7AP44"/>
<dbReference type="EMBL" id="CP114014">
    <property type="protein sequence ID" value="XAY03420.1"/>
    <property type="molecule type" value="Genomic_DNA"/>
</dbReference>
<name>A0AAU7AP44_9ACTN</name>
<gene>
    <name evidence="2" type="ORF">DSM112329_00235</name>
</gene>
<dbReference type="RefSeq" id="WP_354699977.1">
    <property type="nucleotide sequence ID" value="NZ_CP114014.1"/>
</dbReference>
<dbReference type="KEGG" id="parq:DSM112329_00235"/>